<reference evidence="1" key="1">
    <citation type="submission" date="2023-03" db="EMBL/GenBank/DDBJ databases">
        <title>Massive genome expansion in bonnet fungi (Mycena s.s.) driven by repeated elements and novel gene families across ecological guilds.</title>
        <authorList>
            <consortium name="Lawrence Berkeley National Laboratory"/>
            <person name="Harder C.B."/>
            <person name="Miyauchi S."/>
            <person name="Viragh M."/>
            <person name="Kuo A."/>
            <person name="Thoen E."/>
            <person name="Andreopoulos B."/>
            <person name="Lu D."/>
            <person name="Skrede I."/>
            <person name="Drula E."/>
            <person name="Henrissat B."/>
            <person name="Morin E."/>
            <person name="Kohler A."/>
            <person name="Barry K."/>
            <person name="LaButti K."/>
            <person name="Morin E."/>
            <person name="Salamov A."/>
            <person name="Lipzen A."/>
            <person name="Mereny Z."/>
            <person name="Hegedus B."/>
            <person name="Baldrian P."/>
            <person name="Stursova M."/>
            <person name="Weitz H."/>
            <person name="Taylor A."/>
            <person name="Grigoriev I.V."/>
            <person name="Nagy L.G."/>
            <person name="Martin F."/>
            <person name="Kauserud H."/>
        </authorList>
    </citation>
    <scope>NUCLEOTIDE SEQUENCE</scope>
    <source>
        <strain evidence="1">9144</strain>
    </source>
</reference>
<gene>
    <name evidence="1" type="ORF">GGX14DRAFT_341135</name>
</gene>
<feature type="non-terminal residue" evidence="1">
    <location>
        <position position="1"/>
    </location>
</feature>
<protein>
    <recommendedName>
        <fullName evidence="3">Tetratricopeptide repeat protein</fullName>
    </recommendedName>
</protein>
<dbReference type="AlphaFoldDB" id="A0AAD6Y7P9"/>
<name>A0AAD6Y7P9_9AGAR</name>
<dbReference type="Pfam" id="PF13424">
    <property type="entry name" value="TPR_12"/>
    <property type="match status" value="1"/>
</dbReference>
<dbReference type="Proteomes" id="UP001219525">
    <property type="component" value="Unassembled WGS sequence"/>
</dbReference>
<organism evidence="1 2">
    <name type="scientific">Mycena pura</name>
    <dbReference type="NCBI Taxonomy" id="153505"/>
    <lineage>
        <taxon>Eukaryota</taxon>
        <taxon>Fungi</taxon>
        <taxon>Dikarya</taxon>
        <taxon>Basidiomycota</taxon>
        <taxon>Agaricomycotina</taxon>
        <taxon>Agaricomycetes</taxon>
        <taxon>Agaricomycetidae</taxon>
        <taxon>Agaricales</taxon>
        <taxon>Marasmiineae</taxon>
        <taxon>Mycenaceae</taxon>
        <taxon>Mycena</taxon>
    </lineage>
</organism>
<proteinExistence type="predicted"/>
<evidence type="ECO:0008006" key="3">
    <source>
        <dbReference type="Google" id="ProtNLM"/>
    </source>
</evidence>
<dbReference type="EMBL" id="JARJCW010000041">
    <property type="protein sequence ID" value="KAJ7206005.1"/>
    <property type="molecule type" value="Genomic_DNA"/>
</dbReference>
<feature type="non-terminal residue" evidence="1">
    <location>
        <position position="82"/>
    </location>
</feature>
<evidence type="ECO:0000313" key="2">
    <source>
        <dbReference type="Proteomes" id="UP001219525"/>
    </source>
</evidence>
<dbReference type="Gene3D" id="1.25.40.10">
    <property type="entry name" value="Tetratricopeptide repeat domain"/>
    <property type="match status" value="1"/>
</dbReference>
<comment type="caution">
    <text evidence="1">The sequence shown here is derived from an EMBL/GenBank/DDBJ whole genome shotgun (WGS) entry which is preliminary data.</text>
</comment>
<evidence type="ECO:0000313" key="1">
    <source>
        <dbReference type="EMBL" id="KAJ7206005.1"/>
    </source>
</evidence>
<sequence length="82" mass="9172">LNAMFALAGTHHKRGNFEEAARLASSVLAQRTETLGRTHPDTLQCIFSLARTYHKLRRFDEAGQLAAEVRLRARTTMLAAPH</sequence>
<accession>A0AAD6Y7P9</accession>
<keyword evidence="2" id="KW-1185">Reference proteome</keyword>
<dbReference type="InterPro" id="IPR011990">
    <property type="entry name" value="TPR-like_helical_dom_sf"/>
</dbReference>
<dbReference type="SUPFAM" id="SSF48452">
    <property type="entry name" value="TPR-like"/>
    <property type="match status" value="1"/>
</dbReference>